<evidence type="ECO:0000313" key="2">
    <source>
        <dbReference type="Proteomes" id="UP001157186"/>
    </source>
</evidence>
<comment type="caution">
    <text evidence="1">The sequence shown here is derived from an EMBL/GenBank/DDBJ whole genome shotgun (WGS) entry which is preliminary data.</text>
</comment>
<gene>
    <name evidence="1" type="ORF">tinsulaeT_28210</name>
</gene>
<name>A0ABQ6GU61_9GAMM</name>
<protein>
    <submittedName>
        <fullName evidence="1">Uncharacterized protein</fullName>
    </submittedName>
</protein>
<reference evidence="1 2" key="1">
    <citation type="submission" date="2023-03" db="EMBL/GenBank/DDBJ databases">
        <title>Draft genome sequence of Thalassotalea insulae KCTC 62186T.</title>
        <authorList>
            <person name="Sawabe T."/>
        </authorList>
    </citation>
    <scope>NUCLEOTIDE SEQUENCE [LARGE SCALE GENOMIC DNA]</scope>
    <source>
        <strain evidence="1 2">KCTC 62186</strain>
    </source>
</reference>
<organism evidence="1 2">
    <name type="scientific">Thalassotalea insulae</name>
    <dbReference type="NCBI Taxonomy" id="2056778"/>
    <lineage>
        <taxon>Bacteria</taxon>
        <taxon>Pseudomonadati</taxon>
        <taxon>Pseudomonadota</taxon>
        <taxon>Gammaproteobacteria</taxon>
        <taxon>Alteromonadales</taxon>
        <taxon>Colwelliaceae</taxon>
        <taxon>Thalassotalea</taxon>
    </lineage>
</organism>
<evidence type="ECO:0000313" key="1">
    <source>
        <dbReference type="EMBL" id="GLX79481.1"/>
    </source>
</evidence>
<sequence length="65" mass="7329">MVTKQFLIRSAQLMSSLGELRPGFLDADSSNFEGAPANIRSNNEKISEKVKYKVNSETKLIERIQ</sequence>
<keyword evidence="2" id="KW-1185">Reference proteome</keyword>
<dbReference type="RefSeq" id="WP_284245393.1">
    <property type="nucleotide sequence ID" value="NZ_BSST01000001.1"/>
</dbReference>
<accession>A0ABQ6GU61</accession>
<dbReference type="EMBL" id="BSST01000001">
    <property type="protein sequence ID" value="GLX79481.1"/>
    <property type="molecule type" value="Genomic_DNA"/>
</dbReference>
<dbReference type="Proteomes" id="UP001157186">
    <property type="component" value="Unassembled WGS sequence"/>
</dbReference>
<proteinExistence type="predicted"/>